<evidence type="ECO:0000259" key="8">
    <source>
        <dbReference type="Pfam" id="PF11904"/>
    </source>
</evidence>
<evidence type="ECO:0000313" key="9">
    <source>
        <dbReference type="EMBL" id="CAE0136751.1"/>
    </source>
</evidence>
<evidence type="ECO:0000256" key="1">
    <source>
        <dbReference type="ARBA" id="ARBA00004240"/>
    </source>
</evidence>
<dbReference type="EMBL" id="HBHY01009434">
    <property type="protein sequence ID" value="CAE0136751.1"/>
    <property type="molecule type" value="Transcribed_RNA"/>
</dbReference>
<evidence type="ECO:0000256" key="6">
    <source>
        <dbReference type="ARBA" id="ARBA00023136"/>
    </source>
</evidence>
<evidence type="ECO:0000256" key="4">
    <source>
        <dbReference type="ARBA" id="ARBA00022824"/>
    </source>
</evidence>
<evidence type="ECO:0000256" key="2">
    <source>
        <dbReference type="ARBA" id="ARBA00004308"/>
    </source>
</evidence>
<feature type="compositionally biased region" description="Acidic residues" evidence="7">
    <location>
        <begin position="331"/>
        <end position="340"/>
    </location>
</feature>
<feature type="domain" description="Ankyrin repeat" evidence="8">
    <location>
        <begin position="10"/>
        <end position="219"/>
    </location>
</feature>
<comment type="subcellular location">
    <subcellularLocation>
        <location evidence="2">Endomembrane system</location>
    </subcellularLocation>
    <subcellularLocation>
        <location evidence="1">Endoplasmic reticulum</location>
    </subcellularLocation>
</comment>
<name>A0A7S3BIQ5_9VIRI</name>
<feature type="region of interest" description="Disordered" evidence="7">
    <location>
        <begin position="241"/>
        <end position="340"/>
    </location>
</feature>
<organism evidence="9">
    <name type="scientific">Prasinoderma singulare</name>
    <dbReference type="NCBI Taxonomy" id="676789"/>
    <lineage>
        <taxon>Eukaryota</taxon>
        <taxon>Viridiplantae</taxon>
        <taxon>Prasinodermophyta</taxon>
        <taxon>Prasinodermophyceae</taxon>
        <taxon>Prasinodermales</taxon>
        <taxon>Prasinodermaceae</taxon>
        <taxon>Prasinoderma</taxon>
    </lineage>
</organism>
<sequence length="340" mass="37460">MLLAEGGASRSKFSLRDVNFGPSKSWLFGAAVREKVYGWATQVFDLHFTASTQETTRTYRTDDAHADCTFEDYVNGTGRVAKEETEEGAKRTIPAGAGDEELDIEGAGTDTALGRLALSEMKSIETEEENLGDGSQRKTTKKRIKGRCWMAQDFPLQVDHLMPLLQVVQHVNKQIGRLVNFFQKWDDKGLSGLFPVRLLLPIMFTVAAHLSFKRWKRLDGGEADLPEGWFDVSPAGYRKTTLPEMMERSQRRAERASAQGGGAHLGPYGDGPFGGSVFEPRATTPAAMGRSDSSAAGDETLGNPDELERLALEAEQKGNVDTAALDRYLQEEEDNSEMSD</sequence>
<keyword evidence="4" id="KW-0256">Endoplasmic reticulum</keyword>
<dbReference type="InterPro" id="IPR055285">
    <property type="entry name" value="ANKRD13_C"/>
</dbReference>
<dbReference type="InterPro" id="IPR021832">
    <property type="entry name" value="ANKRD13"/>
</dbReference>
<dbReference type="PANTHER" id="PTHR12447">
    <property type="entry name" value="ANKYRIN REPEAT DOMAIN-CONTAINING PROTEIN 13"/>
    <property type="match status" value="1"/>
</dbReference>
<gene>
    <name evidence="9" type="ORF">PSIN1315_LOCUS6060</name>
</gene>
<feature type="compositionally biased region" description="Basic and acidic residues" evidence="7">
    <location>
        <begin position="306"/>
        <end position="318"/>
    </location>
</feature>
<accession>A0A7S3BIQ5</accession>
<evidence type="ECO:0000256" key="5">
    <source>
        <dbReference type="ARBA" id="ARBA00023043"/>
    </source>
</evidence>
<dbReference type="AlphaFoldDB" id="A0A7S3BIQ5"/>
<dbReference type="GO" id="GO:0005783">
    <property type="term" value="C:endoplasmic reticulum"/>
    <property type="evidence" value="ECO:0007669"/>
    <property type="project" value="UniProtKB-SubCell"/>
</dbReference>
<proteinExistence type="predicted"/>
<dbReference type="Pfam" id="PF11904">
    <property type="entry name" value="ANKRD13_C"/>
    <property type="match status" value="1"/>
</dbReference>
<keyword evidence="5" id="KW-0040">ANK repeat</keyword>
<feature type="compositionally biased region" description="Basic and acidic residues" evidence="7">
    <location>
        <begin position="245"/>
        <end position="255"/>
    </location>
</feature>
<dbReference type="PANTHER" id="PTHR12447:SF25">
    <property type="entry name" value="ANKYRIN REPEAT DOMAIN-CONTAINING PROTEIN 13C"/>
    <property type="match status" value="1"/>
</dbReference>
<evidence type="ECO:0000256" key="3">
    <source>
        <dbReference type="ARBA" id="ARBA00022737"/>
    </source>
</evidence>
<reference evidence="9" key="1">
    <citation type="submission" date="2021-01" db="EMBL/GenBank/DDBJ databases">
        <authorList>
            <person name="Corre E."/>
            <person name="Pelletier E."/>
            <person name="Niang G."/>
            <person name="Scheremetjew M."/>
            <person name="Finn R."/>
            <person name="Kale V."/>
            <person name="Holt S."/>
            <person name="Cochrane G."/>
            <person name="Meng A."/>
            <person name="Brown T."/>
            <person name="Cohen L."/>
        </authorList>
    </citation>
    <scope>NUCLEOTIDE SEQUENCE</scope>
    <source>
        <strain evidence="9">RCC927</strain>
    </source>
</reference>
<protein>
    <recommendedName>
        <fullName evidence="8">Ankyrin repeat domain-containing protein</fullName>
    </recommendedName>
</protein>
<keyword evidence="3" id="KW-0677">Repeat</keyword>
<evidence type="ECO:0000256" key="7">
    <source>
        <dbReference type="SAM" id="MobiDB-lite"/>
    </source>
</evidence>
<keyword evidence="6" id="KW-0472">Membrane</keyword>
<feature type="compositionally biased region" description="Gly residues" evidence="7">
    <location>
        <begin position="259"/>
        <end position="274"/>
    </location>
</feature>